<keyword evidence="1" id="KW-0547">Nucleotide-binding</keyword>
<evidence type="ECO:0000259" key="4">
    <source>
        <dbReference type="SMART" id="SM00670"/>
    </source>
</evidence>
<evidence type="ECO:0000256" key="2">
    <source>
        <dbReference type="ARBA" id="ARBA00022840"/>
    </source>
</evidence>
<feature type="domain" description="PIN" evidence="4">
    <location>
        <begin position="1"/>
        <end position="111"/>
    </location>
</feature>
<dbReference type="Gene3D" id="3.40.50.1010">
    <property type="entry name" value="5'-nuclease"/>
    <property type="match status" value="1"/>
</dbReference>
<dbReference type="GO" id="GO:0005524">
    <property type="term" value="F:ATP binding"/>
    <property type="evidence" value="ECO:0007669"/>
    <property type="project" value="UniProtKB-KW"/>
</dbReference>
<dbReference type="SMART" id="SM00670">
    <property type="entry name" value="PINc"/>
    <property type="match status" value="1"/>
</dbReference>
<evidence type="ECO:0000256" key="3">
    <source>
        <dbReference type="ARBA" id="ARBA00046345"/>
    </source>
</evidence>
<reference evidence="5 6" key="1">
    <citation type="submission" date="2018-12" db="EMBL/GenBank/DDBJ databases">
        <title>Characterization of a novel siphovirus infacting Bacillus anthracis.</title>
        <authorList>
            <person name="Hu X."/>
            <person name="Wan X."/>
            <person name="Geng P."/>
            <person name="Yuan Z."/>
        </authorList>
    </citation>
    <scope>NUCLEOTIDE SEQUENCE [LARGE SCALE GENOMIC DNA]</scope>
</reference>
<proteinExistence type="inferred from homology"/>
<dbReference type="InterPro" id="IPR029060">
    <property type="entry name" value="PIN-like_dom_sf"/>
</dbReference>
<sequence>MKFVVDTNALLKKPEVVFDFECVIPSHVLREVEQLELKRKSDRTLQFEIRRLKRFLDENEGNSHIYIDLKDYKFTLDGEGGLDDQYVDNILLQVAVDNGYGMITNDRLLKEKCKLYNIPIQKMDESNFVDNKGFQETEIAEPLYNRLMENPEINHFDLMVNEYMIVNDRKDGELLDIVKWTGEMTKSLRDEQGKLGAKFKTNQFHYFQPRDEQQIMAIDSIRSNQLTILRGRAGSGKSLITLNTAWRMVEEEGYKLVMFVNPTPLREAQELGFYKGDRMEKLMQSAVGTMLKSKFGDEEEIFAQILANRLDILPFVDLRGFDTGDTKTIVWILEAQNLTADLMKLGLQRISENTKVVVDGDYFAQVDRDAYASNNGMKRMSEVFRGLDLFGEIELQTVHRSRVADIAELM</sequence>
<dbReference type="PANTHER" id="PTHR30473:SF2">
    <property type="entry name" value="PIN DOMAIN-CONTAINING PROTEIN"/>
    <property type="match status" value="1"/>
</dbReference>
<accession>A0A3Q9R7G3</accession>
<evidence type="ECO:0000313" key="5">
    <source>
        <dbReference type="EMBL" id="AZU98947.1"/>
    </source>
</evidence>
<evidence type="ECO:0000313" key="6">
    <source>
        <dbReference type="Proteomes" id="UP000287896"/>
    </source>
</evidence>
<keyword evidence="2" id="KW-0067">ATP-binding</keyword>
<dbReference type="Gene3D" id="3.40.50.300">
    <property type="entry name" value="P-loop containing nucleotide triphosphate hydrolases"/>
    <property type="match status" value="1"/>
</dbReference>
<dbReference type="Proteomes" id="UP000287896">
    <property type="component" value="Segment"/>
</dbReference>
<dbReference type="PANTHER" id="PTHR30473">
    <property type="entry name" value="PROTEIN PHOH"/>
    <property type="match status" value="1"/>
</dbReference>
<keyword evidence="6" id="KW-1185">Reference proteome</keyword>
<dbReference type="EMBL" id="MK288021">
    <property type="protein sequence ID" value="AZU98947.1"/>
    <property type="molecule type" value="Genomic_DNA"/>
</dbReference>
<dbReference type="Pfam" id="PF13638">
    <property type="entry name" value="PIN_4"/>
    <property type="match status" value="1"/>
</dbReference>
<dbReference type="InterPro" id="IPR002716">
    <property type="entry name" value="PIN_dom"/>
</dbReference>
<evidence type="ECO:0000256" key="1">
    <source>
        <dbReference type="ARBA" id="ARBA00022741"/>
    </source>
</evidence>
<gene>
    <name evidence="5" type="ORF">pW2_115</name>
</gene>
<organism evidence="5 6">
    <name type="scientific">Bacillus phage pW2</name>
    <dbReference type="NCBI Taxonomy" id="2500559"/>
    <lineage>
        <taxon>Viruses</taxon>
        <taxon>Duplodnaviria</taxon>
        <taxon>Heunggongvirae</taxon>
        <taxon>Uroviricota</taxon>
        <taxon>Caudoviricetes</taxon>
        <taxon>Joanripponvirinae</taxon>
        <taxon>Sophritavirus</taxon>
        <taxon>Sophritavirus pW2</taxon>
    </lineage>
</organism>
<dbReference type="InterPro" id="IPR051451">
    <property type="entry name" value="PhoH2-like"/>
</dbReference>
<name>A0A3Q9R7G3_9CAUD</name>
<dbReference type="SUPFAM" id="SSF88723">
    <property type="entry name" value="PIN domain-like"/>
    <property type="match status" value="1"/>
</dbReference>
<dbReference type="Pfam" id="PF02562">
    <property type="entry name" value="PhoH"/>
    <property type="match status" value="1"/>
</dbReference>
<comment type="similarity">
    <text evidence="3">In the N-terminal section; belongs to the PINc/VapC protein family.</text>
</comment>
<protein>
    <submittedName>
        <fullName evidence="5">Phosphate starvation-inducible protein</fullName>
    </submittedName>
</protein>
<dbReference type="InterPro" id="IPR027417">
    <property type="entry name" value="P-loop_NTPase"/>
</dbReference>
<dbReference type="InterPro" id="IPR003714">
    <property type="entry name" value="PhoH"/>
</dbReference>
<dbReference type="SUPFAM" id="SSF52540">
    <property type="entry name" value="P-loop containing nucleoside triphosphate hydrolases"/>
    <property type="match status" value="1"/>
</dbReference>